<comment type="caution">
    <text evidence="2">The sequence shown here is derived from an EMBL/GenBank/DDBJ whole genome shotgun (WGS) entry which is preliminary data.</text>
</comment>
<dbReference type="InterPro" id="IPR035976">
    <property type="entry name" value="Sushi/SCR/CCP_sf"/>
</dbReference>
<evidence type="ECO:0000313" key="3">
    <source>
        <dbReference type="Proteomes" id="UP000887116"/>
    </source>
</evidence>
<organism evidence="2 3">
    <name type="scientific">Trichonephila clavata</name>
    <name type="common">Joro spider</name>
    <name type="synonym">Nephila clavata</name>
    <dbReference type="NCBI Taxonomy" id="2740835"/>
    <lineage>
        <taxon>Eukaryota</taxon>
        <taxon>Metazoa</taxon>
        <taxon>Ecdysozoa</taxon>
        <taxon>Arthropoda</taxon>
        <taxon>Chelicerata</taxon>
        <taxon>Arachnida</taxon>
        <taxon>Araneae</taxon>
        <taxon>Araneomorphae</taxon>
        <taxon>Entelegynae</taxon>
        <taxon>Araneoidea</taxon>
        <taxon>Nephilidae</taxon>
        <taxon>Trichonephila</taxon>
    </lineage>
</organism>
<evidence type="ECO:0000313" key="2">
    <source>
        <dbReference type="EMBL" id="GFQ97812.1"/>
    </source>
</evidence>
<dbReference type="SUPFAM" id="SSF57535">
    <property type="entry name" value="Complement control module/SCR domain"/>
    <property type="match status" value="1"/>
</dbReference>
<evidence type="ECO:0000256" key="1">
    <source>
        <dbReference type="ARBA" id="ARBA00023157"/>
    </source>
</evidence>
<dbReference type="Proteomes" id="UP000887116">
    <property type="component" value="Unassembled WGS sequence"/>
</dbReference>
<sequence length="271" mass="30228">MLGISFACDMAFCMERCCCRTIFRFTTQDELSNELKSLFDVSILSATCHSSALPNGVSIIGPCTYQNSDACTAQCVNNGQVLWKEEAKCLSGGQWSPLPPCHASHSLELIRCDKLTDIIQANISACVKIKVNVRGSTSTPKAICPEILQLFMKFGNCSAEPETNCTVSCPYGGFVLHCVTNGHENCTFPVKTLCPELNSVKLINCSRVVGTFCKVRIEKVLDNNFRLIFAIYLNHMFENTDRGLHEHYTRFDTQKKKKNETKCVAIKQREV</sequence>
<keyword evidence="1" id="KW-1015">Disulfide bond</keyword>
<protein>
    <recommendedName>
        <fullName evidence="4">Sushi domain-containing protein</fullName>
    </recommendedName>
</protein>
<dbReference type="AlphaFoldDB" id="A0A8X6G7Z5"/>
<proteinExistence type="predicted"/>
<gene>
    <name evidence="2" type="primary">NCL1_48642</name>
    <name evidence="2" type="ORF">TNCT_246491</name>
</gene>
<reference evidence="2" key="1">
    <citation type="submission" date="2020-07" db="EMBL/GenBank/DDBJ databases">
        <title>Multicomponent nature underlies the extraordinary mechanical properties of spider dragline silk.</title>
        <authorList>
            <person name="Kono N."/>
            <person name="Nakamura H."/>
            <person name="Mori M."/>
            <person name="Yoshida Y."/>
            <person name="Ohtoshi R."/>
            <person name="Malay A.D."/>
            <person name="Moran D.A.P."/>
            <person name="Tomita M."/>
            <person name="Numata K."/>
            <person name="Arakawa K."/>
        </authorList>
    </citation>
    <scope>NUCLEOTIDE SEQUENCE</scope>
</reference>
<dbReference type="OrthoDB" id="6428875at2759"/>
<name>A0A8X6G7Z5_TRICU</name>
<keyword evidence="3" id="KW-1185">Reference proteome</keyword>
<accession>A0A8X6G7Z5</accession>
<dbReference type="EMBL" id="BMAO01034611">
    <property type="protein sequence ID" value="GFQ97812.1"/>
    <property type="molecule type" value="Genomic_DNA"/>
</dbReference>
<evidence type="ECO:0008006" key="4">
    <source>
        <dbReference type="Google" id="ProtNLM"/>
    </source>
</evidence>